<feature type="transmembrane region" description="Helical" evidence="1">
    <location>
        <begin position="233"/>
        <end position="258"/>
    </location>
</feature>
<evidence type="ECO:0000313" key="2">
    <source>
        <dbReference type="EMBL" id="GAA4453921.1"/>
    </source>
</evidence>
<sequence>MDLSLVVSNLTNPTLLFFVLGVSAVFVKSDLEIPSQISKFVSLYLLFSIGFKGGMELAHSGLTTEVATTLGIAIFMALLAPVTSFFVLRKRLGVYDAGAVAATYGSVSAVTFVTASSFLADKGIAFGGHMVAAMALMESPAIIIGVVLIRLFSDDTTAQHHSLKNIIKEGFSNGSVLMILGSLIIGIVSDEKQAEGIKPFTSDIFKGFLALFLLDMGILAAQRIKAFRNAGWFLTGFGIIMPLLNACLVILICHAFGIHTGNTFLLAILAASASYIAVPAALRLAIPQADPGLYIPMALAVTFPFNIVIGIPLYYYLAGIL</sequence>
<feature type="transmembrane region" description="Helical" evidence="1">
    <location>
        <begin position="6"/>
        <end position="27"/>
    </location>
</feature>
<feature type="transmembrane region" description="Helical" evidence="1">
    <location>
        <begin position="264"/>
        <end position="286"/>
    </location>
</feature>
<feature type="transmembrane region" description="Helical" evidence="1">
    <location>
        <begin position="67"/>
        <end position="88"/>
    </location>
</feature>
<dbReference type="PANTHER" id="PTHR40400">
    <property type="entry name" value="SLR1512 PROTEIN"/>
    <property type="match status" value="1"/>
</dbReference>
<feature type="transmembrane region" description="Helical" evidence="1">
    <location>
        <begin position="293"/>
        <end position="317"/>
    </location>
</feature>
<dbReference type="RefSeq" id="WP_345243017.1">
    <property type="nucleotide sequence ID" value="NZ_BAABHD010000023.1"/>
</dbReference>
<comment type="caution">
    <text evidence="2">The sequence shown here is derived from an EMBL/GenBank/DDBJ whole genome shotgun (WGS) entry which is preliminary data.</text>
</comment>
<accession>A0ABP8MQZ7</accession>
<name>A0ABP8MQZ7_9BACT</name>
<evidence type="ECO:0000313" key="3">
    <source>
        <dbReference type="Proteomes" id="UP001501175"/>
    </source>
</evidence>
<dbReference type="PANTHER" id="PTHR40400:SF1">
    <property type="entry name" value="SLR1512 PROTEIN"/>
    <property type="match status" value="1"/>
</dbReference>
<feature type="transmembrane region" description="Helical" evidence="1">
    <location>
        <begin position="100"/>
        <end position="120"/>
    </location>
</feature>
<keyword evidence="1" id="KW-1133">Transmembrane helix</keyword>
<dbReference type="EMBL" id="BAABHD010000023">
    <property type="protein sequence ID" value="GAA4453921.1"/>
    <property type="molecule type" value="Genomic_DNA"/>
</dbReference>
<feature type="transmembrane region" description="Helical" evidence="1">
    <location>
        <begin position="39"/>
        <end position="55"/>
    </location>
</feature>
<keyword evidence="1" id="KW-0472">Membrane</keyword>
<proteinExistence type="predicted"/>
<dbReference type="InterPro" id="IPR010293">
    <property type="entry name" value="Sbt_1"/>
</dbReference>
<reference evidence="3" key="1">
    <citation type="journal article" date="2019" name="Int. J. Syst. Evol. Microbiol.">
        <title>The Global Catalogue of Microorganisms (GCM) 10K type strain sequencing project: providing services to taxonomists for standard genome sequencing and annotation.</title>
        <authorList>
            <consortium name="The Broad Institute Genomics Platform"/>
            <consortium name="The Broad Institute Genome Sequencing Center for Infectious Disease"/>
            <person name="Wu L."/>
            <person name="Ma J."/>
        </authorList>
    </citation>
    <scope>NUCLEOTIDE SEQUENCE [LARGE SCALE GENOMIC DNA]</scope>
    <source>
        <strain evidence="3">JCM 17927</strain>
    </source>
</reference>
<keyword evidence="3" id="KW-1185">Reference proteome</keyword>
<protein>
    <submittedName>
        <fullName evidence="2">Sodium-dependent bicarbonate transport family permease</fullName>
    </submittedName>
</protein>
<gene>
    <name evidence="2" type="ORF">GCM10023189_19720</name>
</gene>
<keyword evidence="1" id="KW-0812">Transmembrane</keyword>
<dbReference type="Proteomes" id="UP001501175">
    <property type="component" value="Unassembled WGS sequence"/>
</dbReference>
<dbReference type="Pfam" id="PF05982">
    <property type="entry name" value="Sbt_1"/>
    <property type="match status" value="1"/>
</dbReference>
<feature type="transmembrane region" description="Helical" evidence="1">
    <location>
        <begin position="170"/>
        <end position="189"/>
    </location>
</feature>
<feature type="transmembrane region" description="Helical" evidence="1">
    <location>
        <begin position="126"/>
        <end position="149"/>
    </location>
</feature>
<feature type="transmembrane region" description="Helical" evidence="1">
    <location>
        <begin position="204"/>
        <end position="221"/>
    </location>
</feature>
<evidence type="ECO:0000256" key="1">
    <source>
        <dbReference type="SAM" id="Phobius"/>
    </source>
</evidence>
<organism evidence="2 3">
    <name type="scientific">Nibrella saemangeumensis</name>
    <dbReference type="NCBI Taxonomy" id="1084526"/>
    <lineage>
        <taxon>Bacteria</taxon>
        <taxon>Pseudomonadati</taxon>
        <taxon>Bacteroidota</taxon>
        <taxon>Cytophagia</taxon>
        <taxon>Cytophagales</taxon>
        <taxon>Spirosomataceae</taxon>
        <taxon>Nibrella</taxon>
    </lineage>
</organism>